<evidence type="ECO:0000313" key="3">
    <source>
        <dbReference type="EMBL" id="TDV48869.1"/>
    </source>
</evidence>
<proteinExistence type="predicted"/>
<dbReference type="GO" id="GO:0032008">
    <property type="term" value="P:positive regulation of TOR signaling"/>
    <property type="evidence" value="ECO:0007669"/>
    <property type="project" value="InterPro"/>
</dbReference>
<protein>
    <recommendedName>
        <fullName evidence="2">Roadblock/LAMTOR2 domain-containing protein</fullName>
    </recommendedName>
</protein>
<sequence>MSQPQDSEWPSPLPRRGSAEDGRWGGLPTARRRPSTQQIVEDALHSVSGQEANVSGMLLASTDGLVLAADTDAVHLDTVAAMAAAAASIGSQFTDQANVGEASASLFEGDSGHVAVFPVAPRVLLVVFGRKDTTMGLFNIAARNALFLLQQTINEQWALDTRQ</sequence>
<dbReference type="GO" id="GO:0005085">
    <property type="term" value="F:guanyl-nucleotide exchange factor activity"/>
    <property type="evidence" value="ECO:0007669"/>
    <property type="project" value="InterPro"/>
</dbReference>
<evidence type="ECO:0000256" key="1">
    <source>
        <dbReference type="SAM" id="MobiDB-lite"/>
    </source>
</evidence>
<dbReference type="Gene3D" id="3.30.450.30">
    <property type="entry name" value="Dynein light chain 2a, cytoplasmic"/>
    <property type="match status" value="1"/>
</dbReference>
<organism evidence="3 4">
    <name type="scientific">Actinophytocola oryzae</name>
    <dbReference type="NCBI Taxonomy" id="502181"/>
    <lineage>
        <taxon>Bacteria</taxon>
        <taxon>Bacillati</taxon>
        <taxon>Actinomycetota</taxon>
        <taxon>Actinomycetes</taxon>
        <taxon>Pseudonocardiales</taxon>
        <taxon>Pseudonocardiaceae</taxon>
    </lineage>
</organism>
<gene>
    <name evidence="3" type="ORF">CLV71_108229</name>
</gene>
<keyword evidence="4" id="KW-1185">Reference proteome</keyword>
<evidence type="ECO:0000259" key="2">
    <source>
        <dbReference type="SMART" id="SM00960"/>
    </source>
</evidence>
<dbReference type="InterPro" id="IPR037587">
    <property type="entry name" value="LAMTOR2-like"/>
</dbReference>
<dbReference type="SUPFAM" id="SSF103196">
    <property type="entry name" value="Roadblock/LC7 domain"/>
    <property type="match status" value="1"/>
</dbReference>
<reference evidence="3 4" key="1">
    <citation type="submission" date="2019-03" db="EMBL/GenBank/DDBJ databases">
        <title>Genomic Encyclopedia of Archaeal and Bacterial Type Strains, Phase II (KMG-II): from individual species to whole genera.</title>
        <authorList>
            <person name="Goeker M."/>
        </authorList>
    </citation>
    <scope>NUCLEOTIDE SEQUENCE [LARGE SCALE GENOMIC DNA]</scope>
    <source>
        <strain evidence="3 4">DSM 45499</strain>
    </source>
</reference>
<dbReference type="Proteomes" id="UP000294927">
    <property type="component" value="Unassembled WGS sequence"/>
</dbReference>
<dbReference type="GO" id="GO:0060090">
    <property type="term" value="F:molecular adaptor activity"/>
    <property type="evidence" value="ECO:0007669"/>
    <property type="project" value="InterPro"/>
</dbReference>
<dbReference type="Pfam" id="PF03259">
    <property type="entry name" value="Robl_LC7"/>
    <property type="match status" value="1"/>
</dbReference>
<comment type="caution">
    <text evidence="3">The sequence shown here is derived from an EMBL/GenBank/DDBJ whole genome shotgun (WGS) entry which is preliminary data.</text>
</comment>
<feature type="domain" description="Roadblock/LAMTOR2" evidence="2">
    <location>
        <begin position="40"/>
        <end position="128"/>
    </location>
</feature>
<dbReference type="PANTHER" id="PTHR13323">
    <property type="entry name" value="LATE ENDOSOMAL/LYSOSOMAL MP1 INTERACTING PROTEIN"/>
    <property type="match status" value="1"/>
</dbReference>
<name>A0A4R7VID8_9PSEU</name>
<evidence type="ECO:0000313" key="4">
    <source>
        <dbReference type="Proteomes" id="UP000294927"/>
    </source>
</evidence>
<dbReference type="OrthoDB" id="3689598at2"/>
<feature type="region of interest" description="Disordered" evidence="1">
    <location>
        <begin position="1"/>
        <end position="36"/>
    </location>
</feature>
<dbReference type="InterPro" id="IPR004942">
    <property type="entry name" value="Roadblock/LAMTOR2_dom"/>
</dbReference>
<dbReference type="SMART" id="SM00960">
    <property type="entry name" value="Robl_LC7"/>
    <property type="match status" value="1"/>
</dbReference>
<dbReference type="RefSeq" id="WP_133904904.1">
    <property type="nucleotide sequence ID" value="NZ_SOCP01000008.1"/>
</dbReference>
<dbReference type="EMBL" id="SOCP01000008">
    <property type="protein sequence ID" value="TDV48869.1"/>
    <property type="molecule type" value="Genomic_DNA"/>
</dbReference>
<dbReference type="AlphaFoldDB" id="A0A4R7VID8"/>
<accession>A0A4R7VID8</accession>